<dbReference type="SUPFAM" id="SSF56601">
    <property type="entry name" value="beta-lactamase/transpeptidase-like"/>
    <property type="match status" value="1"/>
</dbReference>
<comment type="similarity">
    <text evidence="1">In the C-terminal section; belongs to the transpeptidase family.</text>
</comment>
<evidence type="ECO:0000256" key="9">
    <source>
        <dbReference type="ARBA" id="ARBA00022801"/>
    </source>
</evidence>
<dbReference type="GO" id="GO:0009252">
    <property type="term" value="P:peptidoglycan biosynthetic process"/>
    <property type="evidence" value="ECO:0007669"/>
    <property type="project" value="UniProtKB-KW"/>
</dbReference>
<evidence type="ECO:0000313" key="21">
    <source>
        <dbReference type="EMBL" id="MDT2809557.1"/>
    </source>
</evidence>
<keyword evidence="6" id="KW-0328">Glycosyltransferase</keyword>
<dbReference type="RefSeq" id="WP_311835057.1">
    <property type="nucleotide sequence ID" value="NZ_JARQBJ010000002.1"/>
</dbReference>
<evidence type="ECO:0000256" key="11">
    <source>
        <dbReference type="ARBA" id="ARBA00022984"/>
    </source>
</evidence>
<comment type="similarity">
    <text evidence="2">In the N-terminal section; belongs to the glycosyltransferase 51 family.</text>
</comment>
<evidence type="ECO:0000256" key="16">
    <source>
        <dbReference type="ARBA" id="ARBA00034000"/>
    </source>
</evidence>
<sequence length="722" mass="80213">MDFQKFWAKTKEVIQNGWQWLKPYLSRFHKARKRIWKKYHVNKILLLLSLVAILVTSSYLFYLSKQVNVSQLEKELKSSTVVYDEADEESGKLLPQKGTYVAIDQISPLIKDGLVATEDRNFYEHHGFDIKGIARAAVRMVINRDTSGGGGSTITQQLAKNAYLTLDQTFTRKAKELFLAIEIEKKYSKDEILEMYLNNSYFGNGVWGVQDAALKYFGVNANEVDLGEAATLIGMLKGPNLYNPIDNVELANKRRNTVLSVMAETGVITKDQKEQTSATNIGDFVYDGYSQSDQGYKYPFFYDAVIDEAVDEYGLSEADVLNKGYKIYTTLNQEMQAQLESTYQQNAVFPENAADGTMPQSASVVLNPNTGGVSALVGRRGEHVFRGFNFATQMKRSPGSTIKPISVYTPALEAGYKPDSILKDQALDFYDVKNYSGTYSESGEVPMYQAVAWSLNAPAVWLLHEIGMDKGYNKAKEFGLSLTEKDKYWGGVALGGLEKGESPLTMAAAYSVFANGGTYYQPHLIRKIVDANGAVIVDNTKVKGKRIISEETANEMTSMLLGTFSNGTAQGANPGYVMAGKTGTTETNFDASKVNDQWIVGYTPNVVISSWLGFEKTSESHYLEGSAGQVVGRVFRNAAANVMPYVKSSQFPVVDAYQTEGQVMTNEEFEEQQSSSEQDSQWQKQVDDFTDKAKDSLSEFGNKVKDATKDIFNSIWGKIQGE</sequence>
<dbReference type="GO" id="GO:0008360">
    <property type="term" value="P:regulation of cell shape"/>
    <property type="evidence" value="ECO:0007669"/>
    <property type="project" value="UniProtKB-KW"/>
</dbReference>
<keyword evidence="10" id="KW-0133">Cell shape</keyword>
<keyword evidence="14" id="KW-0511">Multifunctional enzyme</keyword>
<dbReference type="SUPFAM" id="SSF53955">
    <property type="entry name" value="Lysozyme-like"/>
    <property type="match status" value="1"/>
</dbReference>
<keyword evidence="5" id="KW-0645">Protease</keyword>
<keyword evidence="13 18" id="KW-0472">Membrane</keyword>
<dbReference type="InterPro" id="IPR012338">
    <property type="entry name" value="Beta-lactam/transpept-like"/>
</dbReference>
<dbReference type="Gene3D" id="1.10.3810.10">
    <property type="entry name" value="Biosynthetic peptidoglycan transglycosylase-like"/>
    <property type="match status" value="1"/>
</dbReference>
<evidence type="ECO:0000256" key="10">
    <source>
        <dbReference type="ARBA" id="ARBA00022960"/>
    </source>
</evidence>
<feature type="domain" description="Glycosyl transferase family 51" evidence="20">
    <location>
        <begin position="95"/>
        <end position="262"/>
    </location>
</feature>
<dbReference type="NCBIfam" id="TIGR02074">
    <property type="entry name" value="PBP_1a_fam"/>
    <property type="match status" value="1"/>
</dbReference>
<keyword evidence="4" id="KW-0121">Carboxypeptidase</keyword>
<evidence type="ECO:0000256" key="14">
    <source>
        <dbReference type="ARBA" id="ARBA00023268"/>
    </source>
</evidence>
<dbReference type="InterPro" id="IPR023346">
    <property type="entry name" value="Lysozyme-like_dom_sf"/>
</dbReference>
<comment type="catalytic activity">
    <reaction evidence="16">
        <text>Preferential cleavage: (Ac)2-L-Lys-D-Ala-|-D-Ala. Also transpeptidation of peptidyl-alanyl moieties that are N-acyl substituents of D-alanine.</text>
        <dbReference type="EC" id="3.4.16.4"/>
    </reaction>
</comment>
<dbReference type="GO" id="GO:0071555">
    <property type="term" value="P:cell wall organization"/>
    <property type="evidence" value="ECO:0007669"/>
    <property type="project" value="UniProtKB-KW"/>
</dbReference>
<evidence type="ECO:0000256" key="4">
    <source>
        <dbReference type="ARBA" id="ARBA00022645"/>
    </source>
</evidence>
<evidence type="ECO:0000256" key="8">
    <source>
        <dbReference type="ARBA" id="ARBA00022692"/>
    </source>
</evidence>
<feature type="domain" description="Penicillin-binding protein transpeptidase" evidence="19">
    <location>
        <begin position="363"/>
        <end position="605"/>
    </location>
</feature>
<dbReference type="Proteomes" id="UP001256711">
    <property type="component" value="Unassembled WGS sequence"/>
</dbReference>
<evidence type="ECO:0000256" key="17">
    <source>
        <dbReference type="ARBA" id="ARBA00049902"/>
    </source>
</evidence>
<keyword evidence="8 18" id="KW-0812">Transmembrane</keyword>
<dbReference type="EMBL" id="JARQBJ010000002">
    <property type="protein sequence ID" value="MDT2809557.1"/>
    <property type="molecule type" value="Genomic_DNA"/>
</dbReference>
<evidence type="ECO:0000256" key="2">
    <source>
        <dbReference type="ARBA" id="ARBA00007739"/>
    </source>
</evidence>
<evidence type="ECO:0000256" key="1">
    <source>
        <dbReference type="ARBA" id="ARBA00007090"/>
    </source>
</evidence>
<dbReference type="InterPro" id="IPR001460">
    <property type="entry name" value="PCN-bd_Tpept"/>
</dbReference>
<evidence type="ECO:0000259" key="20">
    <source>
        <dbReference type="Pfam" id="PF00912"/>
    </source>
</evidence>
<dbReference type="GO" id="GO:0008955">
    <property type="term" value="F:peptidoglycan glycosyltransferase activity"/>
    <property type="evidence" value="ECO:0007669"/>
    <property type="project" value="UniProtKB-EC"/>
</dbReference>
<protein>
    <submittedName>
        <fullName evidence="21">PBP1A family penicillin-binding protein</fullName>
    </submittedName>
</protein>
<dbReference type="InterPro" id="IPR050396">
    <property type="entry name" value="Glycosyltr_51/Transpeptidase"/>
</dbReference>
<evidence type="ECO:0000313" key="22">
    <source>
        <dbReference type="Proteomes" id="UP001256711"/>
    </source>
</evidence>
<keyword evidence="12 18" id="KW-1133">Transmembrane helix</keyword>
<dbReference type="InterPro" id="IPR001264">
    <property type="entry name" value="Glyco_trans_51"/>
</dbReference>
<dbReference type="GO" id="GO:0006508">
    <property type="term" value="P:proteolysis"/>
    <property type="evidence" value="ECO:0007669"/>
    <property type="project" value="UniProtKB-KW"/>
</dbReference>
<keyword evidence="15" id="KW-0961">Cell wall biogenesis/degradation</keyword>
<keyword evidence="3" id="KW-1003">Cell membrane</keyword>
<evidence type="ECO:0000256" key="7">
    <source>
        <dbReference type="ARBA" id="ARBA00022679"/>
    </source>
</evidence>
<dbReference type="PANTHER" id="PTHR32282:SF32">
    <property type="entry name" value="PENICILLIN-BINDING PROTEIN 2A"/>
    <property type="match status" value="1"/>
</dbReference>
<name>A0AAW8TXB1_9ENTE</name>
<evidence type="ECO:0000256" key="6">
    <source>
        <dbReference type="ARBA" id="ARBA00022676"/>
    </source>
</evidence>
<dbReference type="GO" id="GO:0009002">
    <property type="term" value="F:serine-type D-Ala-D-Ala carboxypeptidase activity"/>
    <property type="evidence" value="ECO:0007669"/>
    <property type="project" value="UniProtKB-EC"/>
</dbReference>
<feature type="transmembrane region" description="Helical" evidence="18">
    <location>
        <begin position="44"/>
        <end position="62"/>
    </location>
</feature>
<dbReference type="AlphaFoldDB" id="A0AAW8TXB1"/>
<evidence type="ECO:0000256" key="12">
    <source>
        <dbReference type="ARBA" id="ARBA00022989"/>
    </source>
</evidence>
<dbReference type="Gene3D" id="3.40.710.10">
    <property type="entry name" value="DD-peptidase/beta-lactamase superfamily"/>
    <property type="match status" value="1"/>
</dbReference>
<keyword evidence="9" id="KW-0378">Hydrolase</keyword>
<evidence type="ECO:0000256" key="13">
    <source>
        <dbReference type="ARBA" id="ARBA00023136"/>
    </source>
</evidence>
<keyword evidence="7" id="KW-0808">Transferase</keyword>
<organism evidence="21 22">
    <name type="scientific">Enterococcus asini</name>
    <dbReference type="NCBI Taxonomy" id="57732"/>
    <lineage>
        <taxon>Bacteria</taxon>
        <taxon>Bacillati</taxon>
        <taxon>Bacillota</taxon>
        <taxon>Bacilli</taxon>
        <taxon>Lactobacillales</taxon>
        <taxon>Enterococcaceae</taxon>
        <taxon>Enterococcus</taxon>
    </lineage>
</organism>
<dbReference type="InterPro" id="IPR036950">
    <property type="entry name" value="PBP_transglycosylase"/>
</dbReference>
<evidence type="ECO:0000256" key="3">
    <source>
        <dbReference type="ARBA" id="ARBA00022475"/>
    </source>
</evidence>
<dbReference type="Pfam" id="PF00912">
    <property type="entry name" value="Transgly"/>
    <property type="match status" value="1"/>
</dbReference>
<proteinExistence type="inferred from homology"/>
<dbReference type="GO" id="GO:0030288">
    <property type="term" value="C:outer membrane-bounded periplasmic space"/>
    <property type="evidence" value="ECO:0007669"/>
    <property type="project" value="TreeGrafter"/>
</dbReference>
<reference evidence="21" key="1">
    <citation type="submission" date="2023-03" db="EMBL/GenBank/DDBJ databases">
        <authorList>
            <person name="Shen W."/>
            <person name="Cai J."/>
        </authorList>
    </citation>
    <scope>NUCLEOTIDE SEQUENCE</scope>
    <source>
        <strain evidence="21">B226-2</strain>
    </source>
</reference>
<keyword evidence="11" id="KW-0573">Peptidoglycan synthesis</keyword>
<evidence type="ECO:0000259" key="19">
    <source>
        <dbReference type="Pfam" id="PF00905"/>
    </source>
</evidence>
<dbReference type="GO" id="GO:0008658">
    <property type="term" value="F:penicillin binding"/>
    <property type="evidence" value="ECO:0007669"/>
    <property type="project" value="InterPro"/>
</dbReference>
<evidence type="ECO:0000256" key="5">
    <source>
        <dbReference type="ARBA" id="ARBA00022670"/>
    </source>
</evidence>
<evidence type="ECO:0000256" key="18">
    <source>
        <dbReference type="SAM" id="Phobius"/>
    </source>
</evidence>
<comment type="catalytic activity">
    <reaction evidence="17">
        <text>[GlcNAc-(1-&gt;4)-Mur2Ac(oyl-L-Ala-gamma-D-Glu-L-Lys-D-Ala-D-Ala)](n)-di-trans,octa-cis-undecaprenyl diphosphate + beta-D-GlcNAc-(1-&gt;4)-Mur2Ac(oyl-L-Ala-gamma-D-Glu-L-Lys-D-Ala-D-Ala)-di-trans,octa-cis-undecaprenyl diphosphate = [GlcNAc-(1-&gt;4)-Mur2Ac(oyl-L-Ala-gamma-D-Glu-L-Lys-D-Ala-D-Ala)](n+1)-di-trans,octa-cis-undecaprenyl diphosphate + di-trans,octa-cis-undecaprenyl diphosphate + H(+)</text>
        <dbReference type="Rhea" id="RHEA:23708"/>
        <dbReference type="Rhea" id="RHEA-COMP:9602"/>
        <dbReference type="Rhea" id="RHEA-COMP:9603"/>
        <dbReference type="ChEBI" id="CHEBI:15378"/>
        <dbReference type="ChEBI" id="CHEBI:58405"/>
        <dbReference type="ChEBI" id="CHEBI:60033"/>
        <dbReference type="ChEBI" id="CHEBI:78435"/>
        <dbReference type="EC" id="2.4.99.28"/>
    </reaction>
</comment>
<gene>
    <name evidence="21" type="ORF">P7H43_03600</name>
</gene>
<dbReference type="Pfam" id="PF00905">
    <property type="entry name" value="Transpeptidase"/>
    <property type="match status" value="1"/>
</dbReference>
<dbReference type="FunFam" id="1.10.3810.10:FF:000001">
    <property type="entry name" value="Penicillin-binding protein 1A"/>
    <property type="match status" value="1"/>
</dbReference>
<comment type="caution">
    <text evidence="21">The sequence shown here is derived from an EMBL/GenBank/DDBJ whole genome shotgun (WGS) entry which is preliminary data.</text>
</comment>
<accession>A0AAW8TXB1</accession>
<dbReference type="PANTHER" id="PTHR32282">
    <property type="entry name" value="BINDING PROTEIN TRANSPEPTIDASE, PUTATIVE-RELATED"/>
    <property type="match status" value="1"/>
</dbReference>
<evidence type="ECO:0000256" key="15">
    <source>
        <dbReference type="ARBA" id="ARBA00023316"/>
    </source>
</evidence>